<dbReference type="Proteomes" id="UP000516437">
    <property type="component" value="Chromosome 3"/>
</dbReference>
<dbReference type="SUPFAM" id="SSF69322">
    <property type="entry name" value="Tricorn protease domain 2"/>
    <property type="match status" value="1"/>
</dbReference>
<evidence type="ECO:0000313" key="3">
    <source>
        <dbReference type="Proteomes" id="UP000516437"/>
    </source>
</evidence>
<evidence type="ECO:0000259" key="1">
    <source>
        <dbReference type="Pfam" id="PF00326"/>
    </source>
</evidence>
<protein>
    <submittedName>
        <fullName evidence="2">Dipeptidyl peptidase family member 6</fullName>
    </submittedName>
</protein>
<dbReference type="AlphaFoldDB" id="A0A6A1W8K5"/>
<dbReference type="GO" id="GO:0006508">
    <property type="term" value="P:proteolysis"/>
    <property type="evidence" value="ECO:0007669"/>
    <property type="project" value="InterPro"/>
</dbReference>
<dbReference type="InterPro" id="IPR050585">
    <property type="entry name" value="Xaa-Pro_dipeptidyl-ppase/CocE"/>
</dbReference>
<dbReference type="InterPro" id="IPR001375">
    <property type="entry name" value="Peptidase_S9_cat"/>
</dbReference>
<comment type="caution">
    <text evidence="2">The sequence shown here is derived from an EMBL/GenBank/DDBJ whole genome shotgun (WGS) entry which is preliminary data.</text>
</comment>
<gene>
    <name evidence="2" type="ORF">CJ030_MR3G009847</name>
</gene>
<dbReference type="EMBL" id="RXIC02000021">
    <property type="protein sequence ID" value="KAB1220387.1"/>
    <property type="molecule type" value="Genomic_DNA"/>
</dbReference>
<dbReference type="Gene3D" id="3.40.50.1820">
    <property type="entry name" value="alpha/beta hydrolase"/>
    <property type="match status" value="1"/>
</dbReference>
<sequence>MALCSIVSLTRFCFSTGSSSSSYSTFHLNHFSRSLIAVVSTRNHRWSCVRMAASSASSSLPMQDKITAPYGSWKSPITADVVSGASKQLGGTAVDAHGRLIWLESRPTESGRAVLVKEPDKPGHEPVDITPKEFGVRTVAQEYGGGAFSVSGDTVIFSNYKDQRLYKQSLDSGDRRESTLNPTTTVAIEIGNKDIQEPEILVGGNDFYAFPRLDSRVEKIAWIEWRHPNMPWDKSELWVGYISETGDIYKRICVAGSDSMLVESPTEPKWSPSGELFFITDRKSGFWNIYKWIESENKVVAVYSLDAEFARPLWVFGMNSYEFIHSNDQKNLIACSYRQNGTSYLAILDDVQRSLSVLDVPFTDIDNIVTLDEHKSKAVEFEIIWCSSPDSIKYKSYFSLPELIEFPTEVPGQNAYAYFYLPSNPVYQCSQEEKPPLLVKSHGGPTAETRGMLNLSIQYWTSRGWAFVDVNYGGSTGYGREYRDRLLGRWGIVDVNDCCSCARFLVDSGKVDGERLCITGGSAGGYTTLAALAFRETFKAGASLYGVADLSMLRAETHKFESRYIDNLVGSEKDYFERSPINFVDKFSCPIILFQGLEDKVVPPDQARKIHQALKQKGLPVALVEYEGEQHGFRKAENIKFTLEQQMVFFARLVGHFDVADEITPIKIDNFD</sequence>
<dbReference type="SUPFAM" id="SSF53474">
    <property type="entry name" value="alpha/beta-Hydrolases"/>
    <property type="match status" value="1"/>
</dbReference>
<dbReference type="OrthoDB" id="416344at2759"/>
<dbReference type="GO" id="GO:0008236">
    <property type="term" value="F:serine-type peptidase activity"/>
    <property type="evidence" value="ECO:0007669"/>
    <property type="project" value="InterPro"/>
</dbReference>
<organism evidence="2 3">
    <name type="scientific">Morella rubra</name>
    <name type="common">Chinese bayberry</name>
    <dbReference type="NCBI Taxonomy" id="262757"/>
    <lineage>
        <taxon>Eukaryota</taxon>
        <taxon>Viridiplantae</taxon>
        <taxon>Streptophyta</taxon>
        <taxon>Embryophyta</taxon>
        <taxon>Tracheophyta</taxon>
        <taxon>Spermatophyta</taxon>
        <taxon>Magnoliopsida</taxon>
        <taxon>eudicotyledons</taxon>
        <taxon>Gunneridae</taxon>
        <taxon>Pentapetalae</taxon>
        <taxon>rosids</taxon>
        <taxon>fabids</taxon>
        <taxon>Fagales</taxon>
        <taxon>Myricaceae</taxon>
        <taxon>Morella</taxon>
    </lineage>
</organism>
<keyword evidence="3" id="KW-1185">Reference proteome</keyword>
<dbReference type="InterPro" id="IPR029058">
    <property type="entry name" value="AB_hydrolase_fold"/>
</dbReference>
<evidence type="ECO:0000313" key="2">
    <source>
        <dbReference type="EMBL" id="KAB1220387.1"/>
    </source>
</evidence>
<dbReference type="PANTHER" id="PTHR43056">
    <property type="entry name" value="PEPTIDASE S9 PROLYL OLIGOPEPTIDASE"/>
    <property type="match status" value="1"/>
</dbReference>
<proteinExistence type="predicted"/>
<dbReference type="PANTHER" id="PTHR43056:SF5">
    <property type="entry name" value="PEPTIDASE S9 PROLYL OLIGOPEPTIDASE CATALYTIC DOMAIN-CONTAINING PROTEIN"/>
    <property type="match status" value="1"/>
</dbReference>
<name>A0A6A1W8K5_9ROSI</name>
<accession>A0A6A1W8K5</accession>
<reference evidence="2 3" key="1">
    <citation type="journal article" date="2019" name="Plant Biotechnol. J.">
        <title>The red bayberry genome and genetic basis of sex determination.</title>
        <authorList>
            <person name="Jia H.M."/>
            <person name="Jia H.J."/>
            <person name="Cai Q.L."/>
            <person name="Wang Y."/>
            <person name="Zhao H.B."/>
            <person name="Yang W.F."/>
            <person name="Wang G.Y."/>
            <person name="Li Y.H."/>
            <person name="Zhan D.L."/>
            <person name="Shen Y.T."/>
            <person name="Niu Q.F."/>
            <person name="Chang L."/>
            <person name="Qiu J."/>
            <person name="Zhao L."/>
            <person name="Xie H.B."/>
            <person name="Fu W.Y."/>
            <person name="Jin J."/>
            <person name="Li X.W."/>
            <person name="Jiao Y."/>
            <person name="Zhou C.C."/>
            <person name="Tu T."/>
            <person name="Chai C.Y."/>
            <person name="Gao J.L."/>
            <person name="Fan L.J."/>
            <person name="van de Weg E."/>
            <person name="Wang J.Y."/>
            <person name="Gao Z.S."/>
        </authorList>
    </citation>
    <scope>NUCLEOTIDE SEQUENCE [LARGE SCALE GENOMIC DNA]</scope>
    <source>
        <tissue evidence="2">Leaves</tissue>
    </source>
</reference>
<dbReference type="Pfam" id="PF00326">
    <property type="entry name" value="Peptidase_S9"/>
    <property type="match status" value="1"/>
</dbReference>
<feature type="domain" description="Peptidase S9 prolyl oligopeptidase catalytic" evidence="1">
    <location>
        <begin position="455"/>
        <end position="655"/>
    </location>
</feature>